<reference evidence="1" key="1">
    <citation type="journal article" date="2014" name="Int. J. Syst. Evol. Microbiol.">
        <title>Complete genome sequence of Corynebacterium casei LMG S-19264T (=DSM 44701T), isolated from a smear-ripened cheese.</title>
        <authorList>
            <consortium name="US DOE Joint Genome Institute (JGI-PGF)"/>
            <person name="Walter F."/>
            <person name="Albersmeier A."/>
            <person name="Kalinowski J."/>
            <person name="Ruckert C."/>
        </authorList>
    </citation>
    <scope>NUCLEOTIDE SEQUENCE</scope>
    <source>
        <strain evidence="1">CGMCC 4.7368</strain>
    </source>
</reference>
<proteinExistence type="predicted"/>
<sequence length="157" mass="16745">MAELPTALTLRLWVVSPELSQRLADLAGRAARRCADKGQGDSTAARPFDRAGWHGTRLTNTAAWSPDMGDVTTEAYIVAARGRFLAVASWWWPVEQGGTEDPHWVGQGVAASASALAAIGGRWDGPIPVPSPDHHYASPGIENPAHKEPGGICLHYT</sequence>
<evidence type="ECO:0000313" key="1">
    <source>
        <dbReference type="EMBL" id="GGO69635.1"/>
    </source>
</evidence>
<gene>
    <name evidence="1" type="ORF">GCM10012289_31200</name>
</gene>
<protein>
    <submittedName>
        <fullName evidence="1">Uncharacterized protein</fullName>
    </submittedName>
</protein>
<organism evidence="1 2">
    <name type="scientific">Nonomuraea cavernae</name>
    <dbReference type="NCBI Taxonomy" id="2045107"/>
    <lineage>
        <taxon>Bacteria</taxon>
        <taxon>Bacillati</taxon>
        <taxon>Actinomycetota</taxon>
        <taxon>Actinomycetes</taxon>
        <taxon>Streptosporangiales</taxon>
        <taxon>Streptosporangiaceae</taxon>
        <taxon>Nonomuraea</taxon>
    </lineage>
</organism>
<dbReference type="Proteomes" id="UP000646523">
    <property type="component" value="Unassembled WGS sequence"/>
</dbReference>
<comment type="caution">
    <text evidence="1">The sequence shown here is derived from an EMBL/GenBank/DDBJ whole genome shotgun (WGS) entry which is preliminary data.</text>
</comment>
<accession>A0A917YZ97</accession>
<dbReference type="EMBL" id="BMNH01000008">
    <property type="protein sequence ID" value="GGO69635.1"/>
    <property type="molecule type" value="Genomic_DNA"/>
</dbReference>
<dbReference type="AlphaFoldDB" id="A0A917YZ97"/>
<evidence type="ECO:0000313" key="2">
    <source>
        <dbReference type="Proteomes" id="UP000646523"/>
    </source>
</evidence>
<reference evidence="1" key="2">
    <citation type="submission" date="2020-09" db="EMBL/GenBank/DDBJ databases">
        <authorList>
            <person name="Sun Q."/>
            <person name="Zhou Y."/>
        </authorList>
    </citation>
    <scope>NUCLEOTIDE SEQUENCE</scope>
    <source>
        <strain evidence="1">CGMCC 4.7368</strain>
    </source>
</reference>
<name>A0A917YZ97_9ACTN</name>
<keyword evidence="2" id="KW-1185">Reference proteome</keyword>